<feature type="compositionally biased region" description="Polar residues" evidence="1">
    <location>
        <begin position="355"/>
        <end position="368"/>
    </location>
</feature>
<evidence type="ECO:0000313" key="3">
    <source>
        <dbReference type="Proteomes" id="UP000664203"/>
    </source>
</evidence>
<feature type="region of interest" description="Disordered" evidence="1">
    <location>
        <begin position="351"/>
        <end position="379"/>
    </location>
</feature>
<protein>
    <submittedName>
        <fullName evidence="2">Uncharacterized protein</fullName>
    </submittedName>
</protein>
<proteinExistence type="predicted"/>
<sequence>MESQQNHQRVRPFMDKQTFDRVSAVMWGQNALDYYTNYIVPRARWSDSDIREEALYFAGMARGLRVGASQTSRLHKTPYDTYQGQRSTFHDRKHSRPTYQQGYPGCGRLDDSRDTSPAVGQFGMPMYPGWLSHAYRPMDVSLGETILQPNNPQSLHDPGKPTYPEVVPHAHNNGHPSVDFIPGFPPPFPTAQENVYRPIHPQFDPWDVYVPTYQHDPYGNGSGYFHTGNVEYGGRERHNPQANVGLPVQDPLASDMATRSARAHQIANLVAARDNGHGIPEPSEVHSAPDGINFFAPLTDGQAAQLLAEMPLNPKPQPLTAAHKESTFHITTVENQPKYCSDEDFLKFYKPSAGKRSSNEGGSDNSMDNWFEEQGVRQM</sequence>
<comment type="caution">
    <text evidence="2">The sequence shown here is derived from an EMBL/GenBank/DDBJ whole genome shotgun (WGS) entry which is preliminary data.</text>
</comment>
<dbReference type="OrthoDB" id="5328370at2759"/>
<evidence type="ECO:0000256" key="1">
    <source>
        <dbReference type="SAM" id="MobiDB-lite"/>
    </source>
</evidence>
<dbReference type="Proteomes" id="UP000664203">
    <property type="component" value="Unassembled WGS sequence"/>
</dbReference>
<organism evidence="2 3">
    <name type="scientific">Alectoria fallacina</name>
    <dbReference type="NCBI Taxonomy" id="1903189"/>
    <lineage>
        <taxon>Eukaryota</taxon>
        <taxon>Fungi</taxon>
        <taxon>Dikarya</taxon>
        <taxon>Ascomycota</taxon>
        <taxon>Pezizomycotina</taxon>
        <taxon>Lecanoromycetes</taxon>
        <taxon>OSLEUM clade</taxon>
        <taxon>Lecanoromycetidae</taxon>
        <taxon>Lecanorales</taxon>
        <taxon>Lecanorineae</taxon>
        <taxon>Parmeliaceae</taxon>
        <taxon>Alectoria</taxon>
    </lineage>
</organism>
<name>A0A8H3IB57_9LECA</name>
<accession>A0A8H3IB57</accession>
<feature type="region of interest" description="Disordered" evidence="1">
    <location>
        <begin position="85"/>
        <end position="114"/>
    </location>
</feature>
<keyword evidence="3" id="KW-1185">Reference proteome</keyword>
<evidence type="ECO:0000313" key="2">
    <source>
        <dbReference type="EMBL" id="CAF9921622.1"/>
    </source>
</evidence>
<dbReference type="AlphaFoldDB" id="A0A8H3IB57"/>
<gene>
    <name evidence="2" type="ORF">ALECFALPRED_001843</name>
</gene>
<reference evidence="2" key="1">
    <citation type="submission" date="2021-03" db="EMBL/GenBank/DDBJ databases">
        <authorList>
            <person name="Tagirdzhanova G."/>
        </authorList>
    </citation>
    <scope>NUCLEOTIDE SEQUENCE</scope>
</reference>
<dbReference type="EMBL" id="CAJPDR010000147">
    <property type="protein sequence ID" value="CAF9921622.1"/>
    <property type="molecule type" value="Genomic_DNA"/>
</dbReference>